<comment type="caution">
    <text evidence="2">The sequence shown here is derived from an EMBL/GenBank/DDBJ whole genome shotgun (WGS) entry which is preliminary data.</text>
</comment>
<organism evidence="2 3">
    <name type="scientific">Flavobacterium psychrolimnae</name>
    <dbReference type="NCBI Taxonomy" id="249351"/>
    <lineage>
        <taxon>Bacteria</taxon>
        <taxon>Pseudomonadati</taxon>
        <taxon>Bacteroidota</taxon>
        <taxon>Flavobacteriia</taxon>
        <taxon>Flavobacteriales</taxon>
        <taxon>Flavobacteriaceae</taxon>
        <taxon>Flavobacterium</taxon>
    </lineage>
</organism>
<dbReference type="Proteomes" id="UP000253676">
    <property type="component" value="Unassembled WGS sequence"/>
</dbReference>
<dbReference type="RefSeq" id="WP_113636713.1">
    <property type="nucleotide sequence ID" value="NZ_QNUX01000012.1"/>
</dbReference>
<evidence type="ECO:0008006" key="4">
    <source>
        <dbReference type="Google" id="ProtNLM"/>
    </source>
</evidence>
<sequence>MKKYLLNKSIAIFLLAVTFTSCDAILDQEEIDFGQGPVLAQFENSSITANFIKDGSTVSYDVPITIIGGRNEPLDVPVEVTISADASSTATAGVEYSLDNTKFTIPAGELSVNAVIKVNTSNLDPFDAKTLVLKIDSSSQGVSETNTTSVTLQAVCSLDLNNFLGSYTSTTAGVSKNSLVTLGSKPNSLLITTGSEKILVELNTDVTNPTITYVEEGAVLSVHASYGDIWATTISPALSTYNSCDFSMKLEYKRCVSIGCFAGSRITTMTKN</sequence>
<accession>A0A366B068</accession>
<dbReference type="EMBL" id="QNUX01000012">
    <property type="protein sequence ID" value="RBN49557.1"/>
    <property type="molecule type" value="Genomic_DNA"/>
</dbReference>
<protein>
    <recommendedName>
        <fullName evidence="4">Calx-beta domain-containing protein</fullName>
    </recommendedName>
</protein>
<dbReference type="OrthoDB" id="1450996at2"/>
<keyword evidence="1" id="KW-0732">Signal</keyword>
<name>A0A366B068_9FLAO</name>
<feature type="signal peptide" evidence="1">
    <location>
        <begin position="1"/>
        <end position="23"/>
    </location>
</feature>
<evidence type="ECO:0000313" key="3">
    <source>
        <dbReference type="Proteomes" id="UP000253676"/>
    </source>
</evidence>
<keyword evidence="3" id="KW-1185">Reference proteome</keyword>
<gene>
    <name evidence="2" type="ORF">DR980_12780</name>
</gene>
<evidence type="ECO:0000256" key="1">
    <source>
        <dbReference type="SAM" id="SignalP"/>
    </source>
</evidence>
<dbReference type="AlphaFoldDB" id="A0A366B068"/>
<reference evidence="2 3" key="1">
    <citation type="submission" date="2018-07" db="EMBL/GenBank/DDBJ databases">
        <title>Complete genome sequence of Flavobacterium psychrolimnae LMG 22018.</title>
        <authorList>
            <person name="Kim D.-U."/>
        </authorList>
    </citation>
    <scope>NUCLEOTIDE SEQUENCE [LARGE SCALE GENOMIC DNA]</scope>
    <source>
        <strain evidence="2 3">LMG 22018</strain>
    </source>
</reference>
<evidence type="ECO:0000313" key="2">
    <source>
        <dbReference type="EMBL" id="RBN49557.1"/>
    </source>
</evidence>
<dbReference type="Gene3D" id="2.60.40.1740">
    <property type="entry name" value="hypothetical protein (bacova_03559)"/>
    <property type="match status" value="1"/>
</dbReference>
<proteinExistence type="predicted"/>
<feature type="chain" id="PRO_5017032841" description="Calx-beta domain-containing protein" evidence="1">
    <location>
        <begin position="24"/>
        <end position="272"/>
    </location>
</feature>
<dbReference type="PROSITE" id="PS51257">
    <property type="entry name" value="PROKAR_LIPOPROTEIN"/>
    <property type="match status" value="1"/>
</dbReference>